<dbReference type="Proteomes" id="UP000076510">
    <property type="component" value="Unassembled WGS sequence"/>
</dbReference>
<evidence type="ECO:0000313" key="1">
    <source>
        <dbReference type="EMBL" id="KZE51029.1"/>
    </source>
</evidence>
<proteinExistence type="predicted"/>
<comment type="caution">
    <text evidence="1">The sequence shown here is derived from an EMBL/GenBank/DDBJ whole genome shotgun (WGS) entry which is preliminary data.</text>
</comment>
<dbReference type="EMBL" id="LQQY01000009">
    <property type="protein sequence ID" value="KZE51029.1"/>
    <property type="molecule type" value="Genomic_DNA"/>
</dbReference>
<dbReference type="OrthoDB" id="9769691at2"/>
<sequence>MKTFHSPTRWNLNNLLHGLDMDRWDQQLNVLGESLKAFPRQKSPANRISFAFPTSSNTLIQPNPFITA</sequence>
<reference evidence="2" key="1">
    <citation type="submission" date="2016-01" db="EMBL/GenBank/DDBJ databases">
        <title>Whole genome sequencing of Bhargavaea cecembensis T14.</title>
        <authorList>
            <person name="Hong K.W."/>
        </authorList>
    </citation>
    <scope>NUCLEOTIDE SEQUENCE [LARGE SCALE GENOMIC DNA]</scope>
    <source>
        <strain evidence="2">M19</strain>
    </source>
</reference>
<gene>
    <name evidence="1" type="ORF">AV649_16815</name>
</gene>
<accession>A0A165L4Z2</accession>
<dbReference type="AlphaFoldDB" id="A0A165L4Z2"/>
<protein>
    <submittedName>
        <fullName evidence="1">Uncharacterized protein</fullName>
    </submittedName>
</protein>
<dbReference type="RefSeq" id="WP_063190958.1">
    <property type="nucleotide sequence ID" value="NZ_JBLGCT010000001.1"/>
</dbReference>
<name>A0A165L4Z2_9BACI</name>
<organism evidence="1 2">
    <name type="scientific">Rossellomorea marisflavi</name>
    <dbReference type="NCBI Taxonomy" id="189381"/>
    <lineage>
        <taxon>Bacteria</taxon>
        <taxon>Bacillati</taxon>
        <taxon>Bacillota</taxon>
        <taxon>Bacilli</taxon>
        <taxon>Bacillales</taxon>
        <taxon>Bacillaceae</taxon>
        <taxon>Rossellomorea</taxon>
    </lineage>
</organism>
<evidence type="ECO:0000313" key="2">
    <source>
        <dbReference type="Proteomes" id="UP000076510"/>
    </source>
</evidence>